<evidence type="ECO:0000259" key="1">
    <source>
        <dbReference type="PROSITE" id="PS50943"/>
    </source>
</evidence>
<dbReference type="CDD" id="cd00093">
    <property type="entry name" value="HTH_XRE"/>
    <property type="match status" value="1"/>
</dbReference>
<reference evidence="2 3" key="1">
    <citation type="journal article" date="2021" name="Sci. Rep.">
        <title>The distribution of antibiotic resistance genes in chicken gut microbiota commensals.</title>
        <authorList>
            <person name="Juricova H."/>
            <person name="Matiasovicova J."/>
            <person name="Kubasova T."/>
            <person name="Cejkova D."/>
            <person name="Rychlik I."/>
        </authorList>
    </citation>
    <scope>NUCLEOTIDE SEQUENCE [LARGE SCALE GENOMIC DNA]</scope>
    <source>
        <strain evidence="2 3">An562</strain>
    </source>
</reference>
<organism evidence="2 3">
    <name type="scientific">Parasutterella secunda</name>
    <dbReference type="NCBI Taxonomy" id="626947"/>
    <lineage>
        <taxon>Bacteria</taxon>
        <taxon>Pseudomonadati</taxon>
        <taxon>Pseudomonadota</taxon>
        <taxon>Betaproteobacteria</taxon>
        <taxon>Burkholderiales</taxon>
        <taxon>Sutterellaceae</taxon>
        <taxon>Parasutterella</taxon>
    </lineage>
</organism>
<dbReference type="InterPro" id="IPR010982">
    <property type="entry name" value="Lambda_DNA-bd_dom_sf"/>
</dbReference>
<gene>
    <name evidence="2" type="ORF">H5985_08120</name>
</gene>
<dbReference type="Pfam" id="PF01381">
    <property type="entry name" value="HTH_3"/>
    <property type="match status" value="1"/>
</dbReference>
<feature type="domain" description="HTH cro/C1-type" evidence="1">
    <location>
        <begin position="31"/>
        <end position="88"/>
    </location>
</feature>
<sequence length="90" mass="10364">MSKSEKHFLKEQQAEKRTMVTTFDKEKTRQLLAYRLELGLTQMEVAKRMGTVQPAVARLEGKLNRGLYPSMTTLQKYAEALGKTIVLKFE</sequence>
<dbReference type="SMART" id="SM00530">
    <property type="entry name" value="HTH_XRE"/>
    <property type="match status" value="1"/>
</dbReference>
<keyword evidence="3" id="KW-1185">Reference proteome</keyword>
<dbReference type="EMBL" id="JACJKX010000017">
    <property type="protein sequence ID" value="MBM6929229.1"/>
    <property type="molecule type" value="Genomic_DNA"/>
</dbReference>
<proteinExistence type="predicted"/>
<dbReference type="Proteomes" id="UP000777002">
    <property type="component" value="Unassembled WGS sequence"/>
</dbReference>
<protein>
    <submittedName>
        <fullName evidence="2">Helix-turn-helix transcriptional regulator</fullName>
    </submittedName>
</protein>
<evidence type="ECO:0000313" key="3">
    <source>
        <dbReference type="Proteomes" id="UP000777002"/>
    </source>
</evidence>
<dbReference type="Gene3D" id="1.10.260.40">
    <property type="entry name" value="lambda repressor-like DNA-binding domains"/>
    <property type="match status" value="1"/>
</dbReference>
<name>A0ABS2GWA6_9BURK</name>
<evidence type="ECO:0000313" key="2">
    <source>
        <dbReference type="EMBL" id="MBM6929229.1"/>
    </source>
</evidence>
<dbReference type="PROSITE" id="PS50943">
    <property type="entry name" value="HTH_CROC1"/>
    <property type="match status" value="1"/>
</dbReference>
<comment type="caution">
    <text evidence="2">The sequence shown here is derived from an EMBL/GenBank/DDBJ whole genome shotgun (WGS) entry which is preliminary data.</text>
</comment>
<accession>A0ABS2GWA6</accession>
<dbReference type="SUPFAM" id="SSF47413">
    <property type="entry name" value="lambda repressor-like DNA-binding domains"/>
    <property type="match status" value="1"/>
</dbReference>
<dbReference type="InterPro" id="IPR001387">
    <property type="entry name" value="Cro/C1-type_HTH"/>
</dbReference>